<name>A0ABQ9W4V4_SAGOE</name>
<evidence type="ECO:0000313" key="3">
    <source>
        <dbReference type="Proteomes" id="UP001266305"/>
    </source>
</evidence>
<gene>
    <name evidence="2" type="ORF">P7K49_003558</name>
</gene>
<feature type="region of interest" description="Disordered" evidence="1">
    <location>
        <begin position="1"/>
        <end position="51"/>
    </location>
</feature>
<accession>A0ABQ9W4V4</accession>
<evidence type="ECO:0000256" key="1">
    <source>
        <dbReference type="SAM" id="MobiDB-lite"/>
    </source>
</evidence>
<evidence type="ECO:0000313" key="2">
    <source>
        <dbReference type="EMBL" id="KAK2116672.1"/>
    </source>
</evidence>
<dbReference type="EMBL" id="JASSZA010000002">
    <property type="protein sequence ID" value="KAK2116672.1"/>
    <property type="molecule type" value="Genomic_DNA"/>
</dbReference>
<feature type="compositionally biased region" description="Basic and acidic residues" evidence="1">
    <location>
        <begin position="1"/>
        <end position="34"/>
    </location>
</feature>
<reference evidence="2 3" key="1">
    <citation type="submission" date="2023-05" db="EMBL/GenBank/DDBJ databases">
        <title>B98-5 Cell Line De Novo Hybrid Assembly: An Optical Mapping Approach.</title>
        <authorList>
            <person name="Kananen K."/>
            <person name="Auerbach J.A."/>
            <person name="Kautto E."/>
            <person name="Blachly J.S."/>
        </authorList>
    </citation>
    <scope>NUCLEOTIDE SEQUENCE [LARGE SCALE GENOMIC DNA]</scope>
    <source>
        <strain evidence="2">B95-8</strain>
        <tissue evidence="2">Cell line</tissue>
    </source>
</reference>
<dbReference type="Proteomes" id="UP001266305">
    <property type="component" value="Unassembled WGS sequence"/>
</dbReference>
<keyword evidence="3" id="KW-1185">Reference proteome</keyword>
<comment type="caution">
    <text evidence="2">The sequence shown here is derived from an EMBL/GenBank/DDBJ whole genome shotgun (WGS) entry which is preliminary data.</text>
</comment>
<proteinExistence type="predicted"/>
<protein>
    <submittedName>
        <fullName evidence="2">Uncharacterized protein</fullName>
    </submittedName>
</protein>
<organism evidence="2 3">
    <name type="scientific">Saguinus oedipus</name>
    <name type="common">Cotton-top tamarin</name>
    <name type="synonym">Oedipomidas oedipus</name>
    <dbReference type="NCBI Taxonomy" id="9490"/>
    <lineage>
        <taxon>Eukaryota</taxon>
        <taxon>Metazoa</taxon>
        <taxon>Chordata</taxon>
        <taxon>Craniata</taxon>
        <taxon>Vertebrata</taxon>
        <taxon>Euteleostomi</taxon>
        <taxon>Mammalia</taxon>
        <taxon>Eutheria</taxon>
        <taxon>Euarchontoglires</taxon>
        <taxon>Primates</taxon>
        <taxon>Haplorrhini</taxon>
        <taxon>Platyrrhini</taxon>
        <taxon>Cebidae</taxon>
        <taxon>Callitrichinae</taxon>
        <taxon>Saguinus</taxon>
    </lineage>
</organism>
<sequence>MSDHKGGRGGREKGRSQQAPLEKEAHKGMDEAVGKEGNGGRWRDCNSGGWN</sequence>